<keyword evidence="4" id="KW-1185">Reference proteome</keyword>
<accession>A0A5N6R458</accession>
<name>A0A5N6R458_9ROSI</name>
<feature type="compositionally biased region" description="Polar residues" evidence="1">
    <location>
        <begin position="79"/>
        <end position="92"/>
    </location>
</feature>
<proteinExistence type="predicted"/>
<evidence type="ECO:0000256" key="1">
    <source>
        <dbReference type="SAM" id="MobiDB-lite"/>
    </source>
</evidence>
<feature type="region of interest" description="Disordered" evidence="1">
    <location>
        <begin position="62"/>
        <end position="92"/>
    </location>
</feature>
<keyword evidence="2" id="KW-0732">Signal</keyword>
<evidence type="ECO:0000313" key="4">
    <source>
        <dbReference type="Proteomes" id="UP000327013"/>
    </source>
</evidence>
<protein>
    <submittedName>
        <fullName evidence="3">Uncharacterized protein</fullName>
    </submittedName>
</protein>
<dbReference type="Proteomes" id="UP000327013">
    <property type="component" value="Chromosome 5"/>
</dbReference>
<dbReference type="AlphaFoldDB" id="A0A5N6R458"/>
<gene>
    <name evidence="3" type="ORF">FH972_012582</name>
</gene>
<feature type="signal peptide" evidence="2">
    <location>
        <begin position="1"/>
        <end position="18"/>
    </location>
</feature>
<organism evidence="3 4">
    <name type="scientific">Carpinus fangiana</name>
    <dbReference type="NCBI Taxonomy" id="176857"/>
    <lineage>
        <taxon>Eukaryota</taxon>
        <taxon>Viridiplantae</taxon>
        <taxon>Streptophyta</taxon>
        <taxon>Embryophyta</taxon>
        <taxon>Tracheophyta</taxon>
        <taxon>Spermatophyta</taxon>
        <taxon>Magnoliopsida</taxon>
        <taxon>eudicotyledons</taxon>
        <taxon>Gunneridae</taxon>
        <taxon>Pentapetalae</taxon>
        <taxon>rosids</taxon>
        <taxon>fabids</taxon>
        <taxon>Fagales</taxon>
        <taxon>Betulaceae</taxon>
        <taxon>Carpinus</taxon>
    </lineage>
</organism>
<evidence type="ECO:0000313" key="3">
    <source>
        <dbReference type="EMBL" id="KAE8055760.1"/>
    </source>
</evidence>
<reference evidence="3 4" key="1">
    <citation type="submission" date="2019-06" db="EMBL/GenBank/DDBJ databases">
        <title>A chromosomal-level reference genome of Carpinus fangiana (Coryloideae, Betulaceae).</title>
        <authorList>
            <person name="Yang X."/>
            <person name="Wang Z."/>
            <person name="Zhang L."/>
            <person name="Hao G."/>
            <person name="Liu J."/>
            <person name="Yang Y."/>
        </authorList>
    </citation>
    <scope>NUCLEOTIDE SEQUENCE [LARGE SCALE GENOMIC DNA]</scope>
    <source>
        <strain evidence="3">Cfa_2016G</strain>
        <tissue evidence="3">Leaf</tissue>
    </source>
</reference>
<evidence type="ECO:0000256" key="2">
    <source>
        <dbReference type="SAM" id="SignalP"/>
    </source>
</evidence>
<sequence length="92" mass="9682">MKARVIGLLSLLVSLSKPAATPSSGYEALPTTTSFLWSADPNRQPPPLTSLYLSPRPFASALHHPLPAPNATRAPPSATPTHGNNSNLTKSK</sequence>
<dbReference type="EMBL" id="CM017325">
    <property type="protein sequence ID" value="KAE8055760.1"/>
    <property type="molecule type" value="Genomic_DNA"/>
</dbReference>
<feature type="chain" id="PRO_5024410063" evidence="2">
    <location>
        <begin position="19"/>
        <end position="92"/>
    </location>
</feature>